<evidence type="ECO:0000256" key="4">
    <source>
        <dbReference type="SAM" id="Phobius"/>
    </source>
</evidence>
<proteinExistence type="inferred from homology"/>
<feature type="compositionally biased region" description="Low complexity" evidence="3">
    <location>
        <begin position="89"/>
        <end position="103"/>
    </location>
</feature>
<comment type="similarity">
    <text evidence="1">Belongs to the peptidase S54 family.</text>
</comment>
<protein>
    <submittedName>
        <fullName evidence="5">Rhomboid family protein</fullName>
    </submittedName>
</protein>
<keyword evidence="4" id="KW-1133">Transmembrane helix</keyword>
<evidence type="ECO:0000313" key="6">
    <source>
        <dbReference type="Proteomes" id="UP000693970"/>
    </source>
</evidence>
<dbReference type="OrthoDB" id="418595at2759"/>
<organism evidence="5 6">
    <name type="scientific">Nitzschia inconspicua</name>
    <dbReference type="NCBI Taxonomy" id="303405"/>
    <lineage>
        <taxon>Eukaryota</taxon>
        <taxon>Sar</taxon>
        <taxon>Stramenopiles</taxon>
        <taxon>Ochrophyta</taxon>
        <taxon>Bacillariophyta</taxon>
        <taxon>Bacillariophyceae</taxon>
        <taxon>Bacillariophycidae</taxon>
        <taxon>Bacillariales</taxon>
        <taxon>Bacillariaceae</taxon>
        <taxon>Nitzschia</taxon>
    </lineage>
</organism>
<dbReference type="AlphaFoldDB" id="A0A9K3KS71"/>
<feature type="transmembrane region" description="Helical" evidence="4">
    <location>
        <begin position="400"/>
        <end position="424"/>
    </location>
</feature>
<evidence type="ECO:0000256" key="2">
    <source>
        <dbReference type="ARBA" id="ARBA00022801"/>
    </source>
</evidence>
<dbReference type="PANTHER" id="PTHR43731:SF14">
    <property type="entry name" value="PRESENILIN-ASSOCIATED RHOMBOID-LIKE PROTEIN, MITOCHONDRIAL"/>
    <property type="match status" value="1"/>
</dbReference>
<comment type="caution">
    <text evidence="5">The sequence shown here is derived from an EMBL/GenBank/DDBJ whole genome shotgun (WGS) entry which is preliminary data.</text>
</comment>
<feature type="region of interest" description="Disordered" evidence="3">
    <location>
        <begin position="89"/>
        <end position="116"/>
    </location>
</feature>
<dbReference type="InterPro" id="IPR050925">
    <property type="entry name" value="Rhomboid_protease_S54"/>
</dbReference>
<keyword evidence="4" id="KW-0812">Transmembrane</keyword>
<keyword evidence="6" id="KW-1185">Reference proteome</keyword>
<evidence type="ECO:0000256" key="1">
    <source>
        <dbReference type="ARBA" id="ARBA00009045"/>
    </source>
</evidence>
<accession>A0A9K3KS71</accession>
<feature type="region of interest" description="Disordered" evidence="3">
    <location>
        <begin position="428"/>
        <end position="466"/>
    </location>
</feature>
<keyword evidence="2" id="KW-0378">Hydrolase</keyword>
<feature type="compositionally biased region" description="Polar residues" evidence="3">
    <location>
        <begin position="453"/>
        <end position="466"/>
    </location>
</feature>
<reference evidence="5" key="1">
    <citation type="journal article" date="2021" name="Sci. Rep.">
        <title>Diploid genomic architecture of Nitzschia inconspicua, an elite biomass production diatom.</title>
        <authorList>
            <person name="Oliver A."/>
            <person name="Podell S."/>
            <person name="Pinowska A."/>
            <person name="Traller J.C."/>
            <person name="Smith S.R."/>
            <person name="McClure R."/>
            <person name="Beliaev A."/>
            <person name="Bohutskyi P."/>
            <person name="Hill E.A."/>
            <person name="Rabines A."/>
            <person name="Zheng H."/>
            <person name="Allen L.Z."/>
            <person name="Kuo A."/>
            <person name="Grigoriev I.V."/>
            <person name="Allen A.E."/>
            <person name="Hazlebeck D."/>
            <person name="Allen E.E."/>
        </authorList>
    </citation>
    <scope>NUCLEOTIDE SEQUENCE</scope>
    <source>
        <strain evidence="5">Hildebrandi</strain>
    </source>
</reference>
<evidence type="ECO:0000256" key="3">
    <source>
        <dbReference type="SAM" id="MobiDB-lite"/>
    </source>
</evidence>
<dbReference type="PANTHER" id="PTHR43731">
    <property type="entry name" value="RHOMBOID PROTEASE"/>
    <property type="match status" value="1"/>
</dbReference>
<reference evidence="5" key="2">
    <citation type="submission" date="2021-04" db="EMBL/GenBank/DDBJ databases">
        <authorList>
            <person name="Podell S."/>
        </authorList>
    </citation>
    <scope>NUCLEOTIDE SEQUENCE</scope>
    <source>
        <strain evidence="5">Hildebrandi</strain>
    </source>
</reference>
<dbReference type="EMBL" id="JAGRRH010000019">
    <property type="protein sequence ID" value="KAG7348890.1"/>
    <property type="molecule type" value="Genomic_DNA"/>
</dbReference>
<name>A0A9K3KS71_9STRA</name>
<feature type="transmembrane region" description="Helical" evidence="4">
    <location>
        <begin position="339"/>
        <end position="358"/>
    </location>
</feature>
<keyword evidence="4" id="KW-0472">Membrane</keyword>
<gene>
    <name evidence="5" type="ORF">IV203_011487</name>
</gene>
<dbReference type="GO" id="GO:0004252">
    <property type="term" value="F:serine-type endopeptidase activity"/>
    <property type="evidence" value="ECO:0007669"/>
    <property type="project" value="TreeGrafter"/>
</dbReference>
<sequence>MKNKPLTLVSFITVAVAVVYQISILVPVCHADLPTEALEALGRKHEREFKKKDTKRNREKAAREMVIEHPGTYFWDEEGGGVELNPEYNKYSNNNNKNKNNKNNLRKRNKKEQSTTTTIEDDFILFQQFHHQQHRQYKQQQGMEFHDQMLTEYDDGATSRRNVPLGGIWFQRPSSSRTSAADPVPPITQSLQQYFRSMKQNSPTTFGTTIACAVVFVFWQVVPSATWLQTYFVCSRQSFIQSHGLSLLLSTVSHSSLRHLTVNLLLLFHLAPKLWSNNYSHIQELPSRVRATTNNNILPQGAAATITTTATPPLWPLLLGSSLFTNGLFVAIRRTKTCLGLSGVVMALMAYYYGGGIVDVSQPLEFWIGGILPISIRPRPMIRILCGISLLGSFSTRSTIAHLVHLGGLMFGLLFYHVTTIHLAQRANKSKAEQPKSSEKNQSTGRLFGLLGRTSTTSSRLPSKNR</sequence>
<feature type="compositionally biased region" description="Basic and acidic residues" evidence="3">
    <location>
        <begin position="430"/>
        <end position="439"/>
    </location>
</feature>
<evidence type="ECO:0000313" key="5">
    <source>
        <dbReference type="EMBL" id="KAG7348890.1"/>
    </source>
</evidence>
<dbReference type="Proteomes" id="UP000693970">
    <property type="component" value="Unassembled WGS sequence"/>
</dbReference>